<keyword evidence="1" id="KW-0479">Metal-binding</keyword>
<keyword evidence="1" id="KW-0411">Iron-sulfur</keyword>
<dbReference type="Gene3D" id="3.20.20.70">
    <property type="entry name" value="Aldolase class I"/>
    <property type="match status" value="1"/>
</dbReference>
<keyword evidence="3" id="KW-1185">Reference proteome</keyword>
<sequence length="91" mass="10439">MEAALKFPLAITPYYASLIREWNPSDPVYRMAVPQPEELYDPPFLQNDPLEEDHDMAVPGLVHRYADRALLLATSMCAMYCRHCTRKRVAG</sequence>
<dbReference type="PANTHER" id="PTHR30538">
    <property type="entry name" value="LYSINE 2,3-AMINOMUTASE-RELATED"/>
    <property type="match status" value="1"/>
</dbReference>
<organism evidence="2 3">
    <name type="scientific">Dissulfurirhabdus thermomarina</name>
    <dbReference type="NCBI Taxonomy" id="1765737"/>
    <lineage>
        <taxon>Bacteria</taxon>
        <taxon>Deltaproteobacteria</taxon>
        <taxon>Dissulfurirhabdaceae</taxon>
        <taxon>Dissulfurirhabdus</taxon>
    </lineage>
</organism>
<dbReference type="InterPro" id="IPR003739">
    <property type="entry name" value="Lys_aminomutase/Glu_NH3_mut"/>
</dbReference>
<dbReference type="PANTHER" id="PTHR30538:SF1">
    <property type="entry name" value="L-LYSINE 2,3-AMINOMUTASE"/>
    <property type="match status" value="1"/>
</dbReference>
<reference evidence="2 3" key="1">
    <citation type="submission" date="2020-02" db="EMBL/GenBank/DDBJ databases">
        <title>Comparative genomics of sulfur disproportionating microorganisms.</title>
        <authorList>
            <person name="Ward L.M."/>
            <person name="Bertran E."/>
            <person name="Johnston D.T."/>
        </authorList>
    </citation>
    <scope>NUCLEOTIDE SEQUENCE [LARGE SCALE GENOMIC DNA]</scope>
    <source>
        <strain evidence="2 3">DSM 100025</strain>
    </source>
</reference>
<comment type="caution">
    <text evidence="2">The sequence shown here is derived from an EMBL/GenBank/DDBJ whole genome shotgun (WGS) entry which is preliminary data.</text>
</comment>
<evidence type="ECO:0000313" key="2">
    <source>
        <dbReference type="EMBL" id="NDY43452.1"/>
    </source>
</evidence>
<dbReference type="InterPro" id="IPR013785">
    <property type="entry name" value="Aldolase_TIM"/>
</dbReference>
<dbReference type="EMBL" id="JAAGRR010000176">
    <property type="protein sequence ID" value="NDY43452.1"/>
    <property type="molecule type" value="Genomic_DNA"/>
</dbReference>
<name>A0A6N9TQA2_DISTH</name>
<gene>
    <name evidence="2" type="ORF">G3N55_11440</name>
</gene>
<dbReference type="Proteomes" id="UP000469346">
    <property type="component" value="Unassembled WGS sequence"/>
</dbReference>
<evidence type="ECO:0000313" key="3">
    <source>
        <dbReference type="Proteomes" id="UP000469346"/>
    </source>
</evidence>
<evidence type="ECO:0000256" key="1">
    <source>
        <dbReference type="ARBA" id="ARBA00022485"/>
    </source>
</evidence>
<keyword evidence="1" id="KW-0408">Iron</keyword>
<keyword evidence="1" id="KW-0004">4Fe-4S</keyword>
<protein>
    <submittedName>
        <fullName evidence="2">Lysine 2,3-aminomutase</fullName>
    </submittedName>
</protein>
<proteinExistence type="predicted"/>
<dbReference type="GO" id="GO:0051539">
    <property type="term" value="F:4 iron, 4 sulfur cluster binding"/>
    <property type="evidence" value="ECO:0007669"/>
    <property type="project" value="UniProtKB-KW"/>
</dbReference>
<accession>A0A6N9TQA2</accession>
<feature type="non-terminal residue" evidence="2">
    <location>
        <position position="91"/>
    </location>
</feature>
<dbReference type="AlphaFoldDB" id="A0A6N9TQA2"/>